<sequence>MCATTWTLCCCGWPGTYYVDQADLKVTKIQLSIGIKG</sequence>
<evidence type="ECO:0000313" key="1">
    <source>
        <dbReference type="EMBL" id="EDM03156.1"/>
    </source>
</evidence>
<dbReference type="AlphaFoldDB" id="A6HAV1"/>
<accession>A6HAV1</accession>
<dbReference type="EMBL" id="CH473947">
    <property type="protein sequence ID" value="EDM03156.1"/>
    <property type="molecule type" value="Genomic_DNA"/>
</dbReference>
<organism evidence="1 2">
    <name type="scientific">Rattus norvegicus</name>
    <name type="common">Rat</name>
    <dbReference type="NCBI Taxonomy" id="10116"/>
    <lineage>
        <taxon>Eukaryota</taxon>
        <taxon>Metazoa</taxon>
        <taxon>Chordata</taxon>
        <taxon>Craniata</taxon>
        <taxon>Vertebrata</taxon>
        <taxon>Euteleostomi</taxon>
        <taxon>Mammalia</taxon>
        <taxon>Eutheria</taxon>
        <taxon>Euarchontoglires</taxon>
        <taxon>Glires</taxon>
        <taxon>Rodentia</taxon>
        <taxon>Myomorpha</taxon>
        <taxon>Muroidea</taxon>
        <taxon>Muridae</taxon>
        <taxon>Murinae</taxon>
        <taxon>Rattus</taxon>
    </lineage>
</organism>
<gene>
    <name evidence="1" type="ORF">rCG_61742</name>
</gene>
<protein>
    <submittedName>
        <fullName evidence="1">RCG61742</fullName>
    </submittedName>
</protein>
<reference evidence="2" key="1">
    <citation type="submission" date="2005-09" db="EMBL/GenBank/DDBJ databases">
        <authorList>
            <person name="Mural R.J."/>
            <person name="Li P.W."/>
            <person name="Adams M.D."/>
            <person name="Amanatides P.G."/>
            <person name="Baden-Tillson H."/>
            <person name="Barnstead M."/>
            <person name="Chin S.H."/>
            <person name="Dew I."/>
            <person name="Evans C.A."/>
            <person name="Ferriera S."/>
            <person name="Flanigan M."/>
            <person name="Fosler C."/>
            <person name="Glodek A."/>
            <person name="Gu Z."/>
            <person name="Holt R.A."/>
            <person name="Jennings D."/>
            <person name="Kraft C.L."/>
            <person name="Lu F."/>
            <person name="Nguyen T."/>
            <person name="Nusskern D.R."/>
            <person name="Pfannkoch C.M."/>
            <person name="Sitter C."/>
            <person name="Sutton G.G."/>
            <person name="Venter J.C."/>
            <person name="Wang Z."/>
            <person name="Woodage T."/>
            <person name="Zheng X.H."/>
            <person name="Zhong F."/>
        </authorList>
    </citation>
    <scope>NUCLEOTIDE SEQUENCE [LARGE SCALE GENOMIC DNA]</scope>
    <source>
        <strain>BN</strain>
        <strain evidence="2">Sprague-Dawley</strain>
    </source>
</reference>
<evidence type="ECO:0000313" key="2">
    <source>
        <dbReference type="Proteomes" id="UP000234681"/>
    </source>
</evidence>
<dbReference type="Proteomes" id="UP000234681">
    <property type="component" value="Chromosome 6"/>
</dbReference>
<proteinExistence type="predicted"/>
<name>A6HAV1_RAT</name>